<dbReference type="EMBL" id="CASHSV030000141">
    <property type="protein sequence ID" value="CAJ2651447.1"/>
    <property type="molecule type" value="Genomic_DNA"/>
</dbReference>
<comment type="caution">
    <text evidence="1">The sequence shown here is derived from an EMBL/GenBank/DDBJ whole genome shotgun (WGS) entry which is preliminary data.</text>
</comment>
<organism evidence="1 2">
    <name type="scientific">Trifolium pratense</name>
    <name type="common">Red clover</name>
    <dbReference type="NCBI Taxonomy" id="57577"/>
    <lineage>
        <taxon>Eukaryota</taxon>
        <taxon>Viridiplantae</taxon>
        <taxon>Streptophyta</taxon>
        <taxon>Embryophyta</taxon>
        <taxon>Tracheophyta</taxon>
        <taxon>Spermatophyta</taxon>
        <taxon>Magnoliopsida</taxon>
        <taxon>eudicotyledons</taxon>
        <taxon>Gunneridae</taxon>
        <taxon>Pentapetalae</taxon>
        <taxon>rosids</taxon>
        <taxon>fabids</taxon>
        <taxon>Fabales</taxon>
        <taxon>Fabaceae</taxon>
        <taxon>Papilionoideae</taxon>
        <taxon>50 kb inversion clade</taxon>
        <taxon>NPAAA clade</taxon>
        <taxon>Hologalegina</taxon>
        <taxon>IRL clade</taxon>
        <taxon>Trifolieae</taxon>
        <taxon>Trifolium</taxon>
    </lineage>
</organism>
<name>A0ACB0K4C1_TRIPR</name>
<accession>A0ACB0K4C1</accession>
<evidence type="ECO:0000313" key="2">
    <source>
        <dbReference type="Proteomes" id="UP001177021"/>
    </source>
</evidence>
<keyword evidence="2" id="KW-1185">Reference proteome</keyword>
<protein>
    <submittedName>
        <fullName evidence="1">Uncharacterized protein</fullName>
    </submittedName>
</protein>
<evidence type="ECO:0000313" key="1">
    <source>
        <dbReference type="EMBL" id="CAJ2651447.1"/>
    </source>
</evidence>
<sequence length="1355" mass="152414">MPQTRTNSVDDAIAALTATQTALAQSQASMSAKIDEILGRLASLDTSGDGQSSTTPPPSSDFSRNHRMKLDVPRFDGSDALGWIFKASQFFDYHATPDSDRLTIASFYMEGPALGWYQWMVRNDQITSWQALLHAIEARFAPSQYDDPRGALFKLTQRGSVAEYLTSFETLANRIVGLQPTFLLSCFISGLSPEIRREVLALQPITLIQAASLARLQEEKFADARRAYRQRGILSPTPLNQITALPSPKPPLALLPPPPKPSSTNFKKLTSAEMAQRREKGLCFNCDDKFHPGHKCSSRFFVLISDDDVDSLPDSPISDPTSPPASELPAQISFHALSGHLAPETLRLAGRITHQQICPGVLVHLQGYTFKVDLHVLPISGADLVLGVQWMKSLGPIVMDYNDLTMKFVHEGRSVELQGNRDSELHLISAHQVERLMHTDTISSFFHIQMLPSELPLVQQLPPEIENILQQFSTLLVAPQNLPPPRSIDHSIHLLPNTTPVNVRPYRYPYFQKQEIEKQVAAMLTTGVIRPSTSPFSSPVLLVKKKDGSWRFCVDYRALNAVTIKDRFPIPTVDELLDELGGACWFSKLELLQGYHQILMNESDTLRLLSQGKFVLKRSKCLFGQSQIEYLGHVVSAQGVEPVQAKVQAILQWPVPKTLRALRGFLGLAGFYRRFIKGYATIAVPLTQLLKKDNFGWSIDAQFAFDSLKQAISQAPVLALPNFTLPFTIETDASGVGMGVVLSQQGHPIAFFSKPFCPKMQRASTYVRELFAITSAVKKWRQYLLGHPFTILTDHRSLKELMSQVVQTPEQQTYLARLIGYDYTIQYRTGKTNVVADALSRIAEQEDASLLYISVPHFTFLQQLKAELDSLPEFTTFFNDVIANPNDHPDYKIIQGLLLYKGKIWLPKSSVFVPALLAEFHHTPTGGHMGVAKTVARIGENFTWTGLKEDVQRYVASCVDCQHTKYETRKTAGLLCPLPIPNAPWEDLSLDFIVGLPPYHGHTTILVVVDRFSKGIHLGMLQPHFTAHRVAVIFMEIVGKLHGMPRSLVSDRDPPFSYHPQSDGQTEVVNRVVQQYLRAFVHKKPSTWGKYIIWAEWSYNTSKHSGTGMSPYEITFGKAPPNIPYYLQGTSKIEAVDDILLQRENMIAMLKQKLLKAQADMKRFADAHRRDQQFAVGDLVMVKLRPYRQQTANDEPHSKLAKRFYGPFTVIERIGDAAYRLDLPPESRIHPVFHCSVLKIFHKTDNTCPPAATLPAFSIDNQPMVTPLTIVQTRWNHDNGTPQLEVLVQWKGLSPDDTSWENWNSLKNDYHLEDKVIFDGIGNVRPKTKETELAQEKQKSKRKIVPPSYLRDYVP</sequence>
<reference evidence="1" key="1">
    <citation type="submission" date="2023-10" db="EMBL/GenBank/DDBJ databases">
        <authorList>
            <person name="Rodriguez Cubillos JULIANA M."/>
            <person name="De Vega J."/>
        </authorList>
    </citation>
    <scope>NUCLEOTIDE SEQUENCE</scope>
</reference>
<dbReference type="Proteomes" id="UP001177021">
    <property type="component" value="Unassembled WGS sequence"/>
</dbReference>
<proteinExistence type="predicted"/>
<gene>
    <name evidence="1" type="ORF">MILVUS5_LOCUS19085</name>
</gene>